<dbReference type="GO" id="GO:0003677">
    <property type="term" value="F:DNA binding"/>
    <property type="evidence" value="ECO:0007669"/>
    <property type="project" value="UniProtKB-KW"/>
</dbReference>
<dbReference type="PROSITE" id="PS50937">
    <property type="entry name" value="HTH_MERR_2"/>
    <property type="match status" value="1"/>
</dbReference>
<dbReference type="SUPFAM" id="SSF46955">
    <property type="entry name" value="Putative DNA-binding domain"/>
    <property type="match status" value="1"/>
</dbReference>
<keyword evidence="7" id="KW-1185">Reference proteome</keyword>
<dbReference type="InterPro" id="IPR000551">
    <property type="entry name" value="MerR-type_HTH_dom"/>
</dbReference>
<keyword evidence="1" id="KW-0805">Transcription regulation</keyword>
<feature type="domain" description="HTH merR-type" evidence="5">
    <location>
        <begin position="1"/>
        <end position="69"/>
    </location>
</feature>
<comment type="caution">
    <text evidence="6">The sequence shown here is derived from an EMBL/GenBank/DDBJ whole genome shotgun (WGS) entry which is preliminary data.</text>
</comment>
<accession>A0ABV2JNH0</accession>
<keyword evidence="4" id="KW-0175">Coiled coil</keyword>
<organism evidence="6 7">
    <name type="scientific">Dyella japonica</name>
    <dbReference type="NCBI Taxonomy" id="231455"/>
    <lineage>
        <taxon>Bacteria</taxon>
        <taxon>Pseudomonadati</taxon>
        <taxon>Pseudomonadota</taxon>
        <taxon>Gammaproteobacteria</taxon>
        <taxon>Lysobacterales</taxon>
        <taxon>Rhodanobacteraceae</taxon>
        <taxon>Dyella</taxon>
    </lineage>
</organism>
<dbReference type="SMART" id="SM00422">
    <property type="entry name" value="HTH_MERR"/>
    <property type="match status" value="1"/>
</dbReference>
<dbReference type="PRINTS" id="PR00040">
    <property type="entry name" value="HTHMERR"/>
</dbReference>
<evidence type="ECO:0000313" key="7">
    <source>
        <dbReference type="Proteomes" id="UP001549184"/>
    </source>
</evidence>
<evidence type="ECO:0000259" key="5">
    <source>
        <dbReference type="PROSITE" id="PS50937"/>
    </source>
</evidence>
<evidence type="ECO:0000256" key="4">
    <source>
        <dbReference type="SAM" id="Coils"/>
    </source>
</evidence>
<dbReference type="EMBL" id="JBEPMU010000001">
    <property type="protein sequence ID" value="MET3650384.1"/>
    <property type="molecule type" value="Genomic_DNA"/>
</dbReference>
<dbReference type="RefSeq" id="WP_354011889.1">
    <property type="nucleotide sequence ID" value="NZ_JBEPMU010000001.1"/>
</dbReference>
<dbReference type="Pfam" id="PF13411">
    <property type="entry name" value="MerR_1"/>
    <property type="match status" value="1"/>
</dbReference>
<reference evidence="6 7" key="1">
    <citation type="submission" date="2024-06" db="EMBL/GenBank/DDBJ databases">
        <title>Sorghum-associated microbial communities from plants grown in Nebraska, USA.</title>
        <authorList>
            <person name="Schachtman D."/>
        </authorList>
    </citation>
    <scope>NUCLEOTIDE SEQUENCE [LARGE SCALE GENOMIC DNA]</scope>
    <source>
        <strain evidence="6 7">1073</strain>
    </source>
</reference>
<sequence length="120" mass="13605">MKTGMLIKRAGISRDTLRYYEREGVITRPARVANGYRDYPEQVLTEIRFIRLGQSVGLPLRVIRRVIPFLASPVPGCPELRAVLEAQMAAIENQLQKLHDAKTRLEKWLTNHRAAALVGV</sequence>
<feature type="coiled-coil region" evidence="4">
    <location>
        <begin position="81"/>
        <end position="111"/>
    </location>
</feature>
<evidence type="ECO:0000256" key="1">
    <source>
        <dbReference type="ARBA" id="ARBA00023015"/>
    </source>
</evidence>
<keyword evidence="3" id="KW-0804">Transcription</keyword>
<protein>
    <submittedName>
        <fullName evidence="6">DNA-binding transcriptional MerR regulator</fullName>
    </submittedName>
</protein>
<dbReference type="PANTHER" id="PTHR30204:SF94">
    <property type="entry name" value="HEAVY METAL-DEPENDENT TRANSCRIPTIONAL REGULATOR HI_0293-RELATED"/>
    <property type="match status" value="1"/>
</dbReference>
<gene>
    <name evidence="6" type="ORF">ABIC75_000086</name>
</gene>
<keyword evidence="2 6" id="KW-0238">DNA-binding</keyword>
<proteinExistence type="predicted"/>
<dbReference type="Proteomes" id="UP001549184">
    <property type="component" value="Unassembled WGS sequence"/>
</dbReference>
<name>A0ABV2JNH0_9GAMM</name>
<dbReference type="PANTHER" id="PTHR30204">
    <property type="entry name" value="REDOX-CYCLING DRUG-SENSING TRANSCRIPTIONAL ACTIVATOR SOXR"/>
    <property type="match status" value="1"/>
</dbReference>
<dbReference type="InterPro" id="IPR009061">
    <property type="entry name" value="DNA-bd_dom_put_sf"/>
</dbReference>
<evidence type="ECO:0000256" key="2">
    <source>
        <dbReference type="ARBA" id="ARBA00023125"/>
    </source>
</evidence>
<evidence type="ECO:0000313" key="6">
    <source>
        <dbReference type="EMBL" id="MET3650384.1"/>
    </source>
</evidence>
<dbReference type="Gene3D" id="1.10.1660.10">
    <property type="match status" value="1"/>
</dbReference>
<dbReference type="InterPro" id="IPR047057">
    <property type="entry name" value="MerR_fam"/>
</dbReference>
<evidence type="ECO:0000256" key="3">
    <source>
        <dbReference type="ARBA" id="ARBA00023163"/>
    </source>
</evidence>